<evidence type="ECO:0000313" key="8">
    <source>
        <dbReference type="EMBL" id="RNJ42018.1"/>
    </source>
</evidence>
<evidence type="ECO:0000256" key="1">
    <source>
        <dbReference type="ARBA" id="ARBA00001947"/>
    </source>
</evidence>
<comment type="caution">
    <text evidence="8">The sequence shown here is derived from an EMBL/GenBank/DDBJ whole genome shotgun (WGS) entry which is preliminary data.</text>
</comment>
<accession>A0A3M9X3I7</accession>
<protein>
    <submittedName>
        <fullName evidence="8">Creatininase family protein</fullName>
    </submittedName>
</protein>
<feature type="compositionally biased region" description="Basic residues" evidence="6">
    <location>
        <begin position="1"/>
        <end position="11"/>
    </location>
</feature>
<evidence type="ECO:0000256" key="7">
    <source>
        <dbReference type="SAM" id="Phobius"/>
    </source>
</evidence>
<gene>
    <name evidence="8" type="ORF">DNR46_30225</name>
</gene>
<dbReference type="PANTHER" id="PTHR35005:SF1">
    <property type="entry name" value="2-AMINO-5-FORMYLAMINO-6-RIBOSYLAMINOPYRIMIDIN-4(3H)-ONE 5'-MONOPHOSPHATE DEFORMYLASE"/>
    <property type="match status" value="1"/>
</dbReference>
<sequence>MIPNLRGRRRHAETPSPGLIAGNRRTSGPVQRIARRLIARHGFTFAGIVLGLWFLSGLASAANAANASVFLEDQTWTELRDRINAGTTTIIVPIGGTEQSGPAMALGKHNVRVRFLAEKIAGQLGNALVAPVISYVPEGTIDPPSAHMRFPGTITIGDKIFEQLLESAARSFKLHGFKTIVLIGDHGGYQADERHVADRLNAEWSKSPVRVFAALQYYQITQGAYVDKLLSAGARQSEIGTHAGLADTSLMLAIDPSMVRKDRLAAAPKLDAGDGVYGGDPARSSAEFGQLGVDLIVSGTTEAIREFARQQLK</sequence>
<evidence type="ECO:0000256" key="3">
    <source>
        <dbReference type="ARBA" id="ARBA00022801"/>
    </source>
</evidence>
<keyword evidence="4" id="KW-0862">Zinc</keyword>
<dbReference type="GO" id="GO:0009231">
    <property type="term" value="P:riboflavin biosynthetic process"/>
    <property type="evidence" value="ECO:0007669"/>
    <property type="project" value="TreeGrafter"/>
</dbReference>
<keyword evidence="2" id="KW-0479">Metal-binding</keyword>
<dbReference type="SUPFAM" id="SSF102215">
    <property type="entry name" value="Creatininase"/>
    <property type="match status" value="1"/>
</dbReference>
<evidence type="ECO:0000256" key="6">
    <source>
        <dbReference type="SAM" id="MobiDB-lite"/>
    </source>
</evidence>
<dbReference type="RefSeq" id="WP_123169927.1">
    <property type="nucleotide sequence ID" value="NZ_QKOD01000013.1"/>
</dbReference>
<feature type="region of interest" description="Disordered" evidence="6">
    <location>
        <begin position="1"/>
        <end position="25"/>
    </location>
</feature>
<dbReference type="EMBL" id="QKOD01000013">
    <property type="protein sequence ID" value="RNJ42018.1"/>
    <property type="molecule type" value="Genomic_DNA"/>
</dbReference>
<keyword evidence="7" id="KW-0812">Transmembrane</keyword>
<evidence type="ECO:0000256" key="5">
    <source>
        <dbReference type="ARBA" id="ARBA00024029"/>
    </source>
</evidence>
<name>A0A3M9X3I7_9HYPH</name>
<comment type="similarity">
    <text evidence="5">Belongs to the creatininase superfamily.</text>
</comment>
<evidence type="ECO:0000313" key="9">
    <source>
        <dbReference type="Proteomes" id="UP000275436"/>
    </source>
</evidence>
<feature type="transmembrane region" description="Helical" evidence="7">
    <location>
        <begin position="42"/>
        <end position="62"/>
    </location>
</feature>
<dbReference type="Proteomes" id="UP000275436">
    <property type="component" value="Unassembled WGS sequence"/>
</dbReference>
<dbReference type="PANTHER" id="PTHR35005">
    <property type="entry name" value="3-DEHYDRO-SCYLLO-INOSOSE HYDROLASE"/>
    <property type="match status" value="1"/>
</dbReference>
<proteinExistence type="inferred from homology"/>
<dbReference type="GO" id="GO:0046872">
    <property type="term" value="F:metal ion binding"/>
    <property type="evidence" value="ECO:0007669"/>
    <property type="project" value="UniProtKB-KW"/>
</dbReference>
<keyword evidence="7" id="KW-1133">Transmembrane helix</keyword>
<reference evidence="8 9" key="1">
    <citation type="journal article" date="2018" name="Mol. Plant Microbe Interact.">
        <title>Taxonomically Different Co-Microsymbionts of a Relict Legume, Oxytropis popoviana, Have Complementary Sets of Symbiotic Genes and Together Increase the Efficiency of Plant Nodulation.</title>
        <authorList>
            <person name="Safronova V."/>
            <person name="Belimov A."/>
            <person name="Sazanova A."/>
            <person name="Chirak E."/>
            <person name="Verkhozina A."/>
            <person name="Kuznetsova I."/>
            <person name="Andronov E."/>
            <person name="Puhalsky J."/>
            <person name="Tikhonovich I."/>
        </authorList>
    </citation>
    <scope>NUCLEOTIDE SEQUENCE [LARGE SCALE GENOMIC DNA]</scope>
    <source>
        <strain evidence="8 9">Opo-235</strain>
    </source>
</reference>
<keyword evidence="3" id="KW-0378">Hydrolase</keyword>
<dbReference type="GO" id="GO:0016811">
    <property type="term" value="F:hydrolase activity, acting on carbon-nitrogen (but not peptide) bonds, in linear amides"/>
    <property type="evidence" value="ECO:0007669"/>
    <property type="project" value="TreeGrafter"/>
</dbReference>
<evidence type="ECO:0000256" key="2">
    <source>
        <dbReference type="ARBA" id="ARBA00022723"/>
    </source>
</evidence>
<evidence type="ECO:0000256" key="4">
    <source>
        <dbReference type="ARBA" id="ARBA00022833"/>
    </source>
</evidence>
<dbReference type="AlphaFoldDB" id="A0A3M9X3I7"/>
<comment type="cofactor">
    <cofactor evidence="1">
        <name>Zn(2+)</name>
        <dbReference type="ChEBI" id="CHEBI:29105"/>
    </cofactor>
</comment>
<keyword evidence="7" id="KW-0472">Membrane</keyword>
<dbReference type="InterPro" id="IPR024087">
    <property type="entry name" value="Creatininase-like_sf"/>
</dbReference>
<dbReference type="Pfam" id="PF02633">
    <property type="entry name" value="Creatininase"/>
    <property type="match status" value="1"/>
</dbReference>
<organism evidence="8 9">
    <name type="scientific">Mesorhizobium japonicum</name>
    <dbReference type="NCBI Taxonomy" id="2066070"/>
    <lineage>
        <taxon>Bacteria</taxon>
        <taxon>Pseudomonadati</taxon>
        <taxon>Pseudomonadota</taxon>
        <taxon>Alphaproteobacteria</taxon>
        <taxon>Hyphomicrobiales</taxon>
        <taxon>Phyllobacteriaceae</taxon>
        <taxon>Mesorhizobium</taxon>
    </lineage>
</organism>
<dbReference type="InterPro" id="IPR003785">
    <property type="entry name" value="Creatininase/forma_Hydrolase"/>
</dbReference>
<dbReference type="Gene3D" id="3.40.50.10310">
    <property type="entry name" value="Creatininase"/>
    <property type="match status" value="1"/>
</dbReference>